<dbReference type="EMBL" id="MIGC01000303">
    <property type="protein sequence ID" value="PHJ25352.1"/>
    <property type="molecule type" value="Genomic_DNA"/>
</dbReference>
<feature type="compositionally biased region" description="Basic and acidic residues" evidence="1">
    <location>
        <begin position="89"/>
        <end position="119"/>
    </location>
</feature>
<evidence type="ECO:0000313" key="2">
    <source>
        <dbReference type="EMBL" id="PHJ25352.1"/>
    </source>
</evidence>
<sequence length="954" mass="103625">MERGHSSQQLDDWESRGKPAGREPRQETDEETDFQTTATGIDAAAFVTHSPEGERGDQQRFIREAGNSKTPCISEALGIPDVSMRSNRRRDTPGCRSHQEEQRRVEDSRLREDRNTECHDQEEDEDDDHLLPFSPSFVATPVLQTGCETVKPNSDSRSESLSSLVLSASGLGEGGRTRVEEIHEYHDSSQALSNERASVPGRKEAVTILDKHSFSQREMTDEFPRRMVFGNDGSDVQASFPTKDVGSHGEHRFLRNVREEPTGDKTGFGKADDSSGYNPKHDVIREGGVFSPSPPSGKTRLDSGGTSARSDSQEGDQQEHRRENLQTDDEEEDWVGALSEGLPSVAEDFSEAQSPRSRKASDDIKQAWLPCHSSDSVWAPNEFLVSGGAPQKVGIASRHERDHPCWEAAEVYVPQVTLNRLSPFQPKTRRGSAHTSHSTATASTETWGWTLKSRRQPVLLHPTLERLGDELSGATTEVAVMPSPLTVYYYDESCPRQGHLEALAAEETVQRLECSRVAGIQFLASAGSCLFSSCAQDEDALPSGIPRHYSPAVSEGPKEINNRKTHQFGSTAQASLHHCLRKQTGMIHKTSVDGAFSPNRLRQEVGAGASVAATGAASLHGGAKREPAYYLLYGSSEDSNSRPQSADSLFLASAASRAFSPLPSHQHQVEEARGMSPAGTPPSARSVVVTGGSTSSSRMSESGGSPALCHPGEVLGDASLSGQDLPTDSCVLRSALQCPSPSDGTRRAVQNVDSSPCRKDEVASAALFSPSNSSPRAPPSSSPEHLTRFLRSPEAQGFSASPLSSLSKPLSIETTPKRASHTTDNGMKPRLRAKQEIDVSSRSPLSKEGVWCTTGQSSVIFSHGSGTESKAAATVAGRPSDVSMKLQERIQETMQVNCVPEESGEWQKKMQAHLCVHFCRQGLLARVLYMSERPSPHPLFSWRRPPGMYSTAGW</sequence>
<feature type="compositionally biased region" description="Low complexity" evidence="1">
    <location>
        <begin position="683"/>
        <end position="705"/>
    </location>
</feature>
<feature type="region of interest" description="Disordered" evidence="1">
    <location>
        <begin position="738"/>
        <end position="757"/>
    </location>
</feature>
<dbReference type="AlphaFoldDB" id="A0A2C6LEU8"/>
<reference evidence="2 3" key="1">
    <citation type="journal article" date="2017" name="Int. J. Parasitol.">
        <title>The genome of the protozoan parasite Cystoisospora suis and a reverse vaccinology approach to identify vaccine candidates.</title>
        <authorList>
            <person name="Palmieri N."/>
            <person name="Shrestha A."/>
            <person name="Ruttkowski B."/>
            <person name="Beck T."/>
            <person name="Vogl C."/>
            <person name="Tomley F."/>
            <person name="Blake D.P."/>
            <person name="Joachim A."/>
        </authorList>
    </citation>
    <scope>NUCLEOTIDE SEQUENCE [LARGE SCALE GENOMIC DNA]</scope>
    <source>
        <strain evidence="2 3">Wien I</strain>
    </source>
</reference>
<feature type="region of interest" description="Disordered" evidence="1">
    <location>
        <begin position="764"/>
        <end position="841"/>
    </location>
</feature>
<feature type="region of interest" description="Disordered" evidence="1">
    <location>
        <begin position="240"/>
        <end position="334"/>
    </location>
</feature>
<keyword evidence="3" id="KW-1185">Reference proteome</keyword>
<feature type="region of interest" description="Disordered" evidence="1">
    <location>
        <begin position="423"/>
        <end position="444"/>
    </location>
</feature>
<dbReference type="Proteomes" id="UP000221165">
    <property type="component" value="Unassembled WGS sequence"/>
</dbReference>
<organism evidence="2 3">
    <name type="scientific">Cystoisospora suis</name>
    <dbReference type="NCBI Taxonomy" id="483139"/>
    <lineage>
        <taxon>Eukaryota</taxon>
        <taxon>Sar</taxon>
        <taxon>Alveolata</taxon>
        <taxon>Apicomplexa</taxon>
        <taxon>Conoidasida</taxon>
        <taxon>Coccidia</taxon>
        <taxon>Eucoccidiorida</taxon>
        <taxon>Eimeriorina</taxon>
        <taxon>Sarcocystidae</taxon>
        <taxon>Cystoisospora</taxon>
    </lineage>
</organism>
<evidence type="ECO:0000313" key="3">
    <source>
        <dbReference type="Proteomes" id="UP000221165"/>
    </source>
</evidence>
<dbReference type="GeneID" id="94424203"/>
<feature type="compositionally biased region" description="Basic and acidic residues" evidence="1">
    <location>
        <begin position="13"/>
        <end position="27"/>
    </location>
</feature>
<dbReference type="VEuPathDB" id="ToxoDB:CSUI_000785"/>
<feature type="region of interest" description="Disordered" evidence="1">
    <location>
        <begin position="65"/>
        <end position="134"/>
    </location>
</feature>
<proteinExistence type="predicted"/>
<dbReference type="RefSeq" id="XP_067927024.1">
    <property type="nucleotide sequence ID" value="XM_068060992.1"/>
</dbReference>
<feature type="compositionally biased region" description="Low complexity" evidence="1">
    <location>
        <begin position="433"/>
        <end position="444"/>
    </location>
</feature>
<evidence type="ECO:0000256" key="1">
    <source>
        <dbReference type="SAM" id="MobiDB-lite"/>
    </source>
</evidence>
<name>A0A2C6LEU8_9APIC</name>
<feature type="compositionally biased region" description="Low complexity" evidence="1">
    <location>
        <begin position="799"/>
        <end position="811"/>
    </location>
</feature>
<feature type="compositionally biased region" description="Basic and acidic residues" evidence="1">
    <location>
        <begin position="245"/>
        <end position="263"/>
    </location>
</feature>
<feature type="region of interest" description="Disordered" evidence="1">
    <location>
        <begin position="1"/>
        <end position="40"/>
    </location>
</feature>
<gene>
    <name evidence="2" type="ORF">CSUI_000785</name>
</gene>
<comment type="caution">
    <text evidence="2">The sequence shown here is derived from an EMBL/GenBank/DDBJ whole genome shotgun (WGS) entry which is preliminary data.</text>
</comment>
<accession>A0A2C6LEU8</accession>
<protein>
    <submittedName>
        <fullName evidence="2">Uncharacterized protein</fullName>
    </submittedName>
</protein>
<feature type="compositionally biased region" description="Polar residues" evidence="1">
    <location>
        <begin position="1"/>
        <end position="10"/>
    </location>
</feature>
<feature type="region of interest" description="Disordered" evidence="1">
    <location>
        <begin position="661"/>
        <end position="721"/>
    </location>
</feature>